<protein>
    <submittedName>
        <fullName evidence="2">Serpentine receptor class gamma</fullName>
    </submittedName>
</protein>
<evidence type="ECO:0000313" key="2">
    <source>
        <dbReference type="WBParaSite" id="RSKR_0000292550.1"/>
    </source>
</evidence>
<evidence type="ECO:0000313" key="1">
    <source>
        <dbReference type="Proteomes" id="UP000095286"/>
    </source>
</evidence>
<name>A0AC35TQC5_9BILA</name>
<dbReference type="WBParaSite" id="RSKR_0000292550.1">
    <property type="protein sequence ID" value="RSKR_0000292550.1"/>
    <property type="gene ID" value="RSKR_0000292550"/>
</dbReference>
<dbReference type="Proteomes" id="UP000095286">
    <property type="component" value="Unplaced"/>
</dbReference>
<reference evidence="2" key="1">
    <citation type="submission" date="2016-11" db="UniProtKB">
        <authorList>
            <consortium name="WormBaseParasite"/>
        </authorList>
    </citation>
    <scope>IDENTIFICATION</scope>
    <source>
        <strain evidence="2">KR3021</strain>
    </source>
</reference>
<accession>A0AC35TQC5</accession>
<proteinExistence type="predicted"/>
<organism evidence="1 2">
    <name type="scientific">Rhabditophanes sp. KR3021</name>
    <dbReference type="NCBI Taxonomy" id="114890"/>
    <lineage>
        <taxon>Eukaryota</taxon>
        <taxon>Metazoa</taxon>
        <taxon>Ecdysozoa</taxon>
        <taxon>Nematoda</taxon>
        <taxon>Chromadorea</taxon>
        <taxon>Rhabditida</taxon>
        <taxon>Tylenchina</taxon>
        <taxon>Panagrolaimomorpha</taxon>
        <taxon>Strongyloidoidea</taxon>
        <taxon>Alloionematidae</taxon>
        <taxon>Rhabditophanes</taxon>
    </lineage>
</organism>
<sequence>MTANKSTIALTFTEPVAYPPTLIEIIQLVYELPFLFLNITFFIFMLVSIFKSKKEFENPFYILICANTFVSIEIFFQTIFFVKFPKWGLLQSFFMENNFFSTLDFYFAHVTVFYIANSAAIANINRLTAIVFPMRYSLMWTKKNVKIILLIDVIICLCYECHPLFIGARYYVSEDSGILYSDMTPIPIVETFMIKEFFQYTIITIIVVVITGINVFTVRKEKNWSSGAKKKLEKTFLYYSLSSCFGLILLEIFFSMRFMATIFQSPDMSILSLEFYTYVMDLVTFIDVIMFLLVSANMRANYLNFWFNYMPKPIAEAFSRSKVTGAPSRFGKSVVVD</sequence>